<evidence type="ECO:0000256" key="3">
    <source>
        <dbReference type="ARBA" id="ARBA00022722"/>
    </source>
</evidence>
<evidence type="ECO:0000313" key="7">
    <source>
        <dbReference type="EMBL" id="MEG3435550.1"/>
    </source>
</evidence>
<dbReference type="GO" id="GO:0000166">
    <property type="term" value="F:nucleotide binding"/>
    <property type="evidence" value="ECO:0007669"/>
    <property type="project" value="UniProtKB-KW"/>
</dbReference>
<reference evidence="7 8" key="1">
    <citation type="submission" date="2024-01" db="EMBL/GenBank/DDBJ databases">
        <title>Genomic insights into the taxonomy and metabolism of the cyanobacterium Pannus brasiliensis CCIBt3594.</title>
        <authorList>
            <person name="Machado M."/>
            <person name="Botero N.B."/>
            <person name="Andreote A.P.D."/>
            <person name="Feitosa A.M.T."/>
            <person name="Popin R."/>
            <person name="Sivonen K."/>
            <person name="Fiore M.F."/>
        </authorList>
    </citation>
    <scope>NUCLEOTIDE SEQUENCE [LARGE SCALE GENOMIC DNA]</scope>
    <source>
        <strain evidence="7 8">CCIBt3594</strain>
    </source>
</reference>
<dbReference type="GO" id="GO:0110001">
    <property type="term" value="C:toxin-antitoxin complex"/>
    <property type="evidence" value="ECO:0007669"/>
    <property type="project" value="InterPro"/>
</dbReference>
<keyword evidence="4" id="KW-0547">Nucleotide-binding</keyword>
<dbReference type="InterPro" id="IPR051813">
    <property type="entry name" value="HepT_RNase_toxin"/>
</dbReference>
<gene>
    <name evidence="7" type="ORF">V0288_00315</name>
</gene>
<evidence type="ECO:0000256" key="5">
    <source>
        <dbReference type="ARBA" id="ARBA00022801"/>
    </source>
</evidence>
<keyword evidence="2" id="KW-1277">Toxin-antitoxin system</keyword>
<dbReference type="EMBL" id="JBAFSM010000001">
    <property type="protein sequence ID" value="MEG3435550.1"/>
    <property type="molecule type" value="Genomic_DNA"/>
</dbReference>
<keyword evidence="8" id="KW-1185">Reference proteome</keyword>
<dbReference type="Pfam" id="PF01934">
    <property type="entry name" value="HepT-like"/>
    <property type="match status" value="1"/>
</dbReference>
<dbReference type="InterPro" id="IPR037038">
    <property type="entry name" value="HepT-like_sf"/>
</dbReference>
<dbReference type="GO" id="GO:0004540">
    <property type="term" value="F:RNA nuclease activity"/>
    <property type="evidence" value="ECO:0007669"/>
    <property type="project" value="InterPro"/>
</dbReference>
<dbReference type="PANTHER" id="PTHR34139">
    <property type="entry name" value="UPF0331 PROTEIN MJ0127"/>
    <property type="match status" value="1"/>
</dbReference>
<dbReference type="PANTHER" id="PTHR34139:SF1">
    <property type="entry name" value="RNASE MJ1380-RELATED"/>
    <property type="match status" value="1"/>
</dbReference>
<organism evidence="7 8">
    <name type="scientific">Pannus brasiliensis CCIBt3594</name>
    <dbReference type="NCBI Taxonomy" id="1427578"/>
    <lineage>
        <taxon>Bacteria</taxon>
        <taxon>Bacillati</taxon>
        <taxon>Cyanobacteriota</taxon>
        <taxon>Cyanophyceae</taxon>
        <taxon>Oscillatoriophycideae</taxon>
        <taxon>Chroococcales</taxon>
        <taxon>Microcystaceae</taxon>
        <taxon>Pannus</taxon>
    </lineage>
</organism>
<dbReference type="AlphaFoldDB" id="A0AAW9QKA7"/>
<proteinExistence type="inferred from homology"/>
<name>A0AAW9QKA7_9CHRO</name>
<comment type="caution">
    <text evidence="7">The sequence shown here is derived from an EMBL/GenBank/DDBJ whole genome shotgun (WGS) entry which is preliminary data.</text>
</comment>
<dbReference type="Proteomes" id="UP001328733">
    <property type="component" value="Unassembled WGS sequence"/>
</dbReference>
<comment type="similarity">
    <text evidence="6">Belongs to the HepT RNase toxin family.</text>
</comment>
<keyword evidence="3" id="KW-0540">Nuclease</keyword>
<keyword evidence="1" id="KW-0597">Phosphoprotein</keyword>
<evidence type="ECO:0000256" key="1">
    <source>
        <dbReference type="ARBA" id="ARBA00022553"/>
    </source>
</evidence>
<dbReference type="InterPro" id="IPR008201">
    <property type="entry name" value="HepT-like"/>
</dbReference>
<evidence type="ECO:0000256" key="2">
    <source>
        <dbReference type="ARBA" id="ARBA00022649"/>
    </source>
</evidence>
<keyword evidence="5" id="KW-0378">Hydrolase</keyword>
<protein>
    <submittedName>
        <fullName evidence="7">DUF86 domain-containing protein</fullName>
    </submittedName>
</protein>
<evidence type="ECO:0000313" key="8">
    <source>
        <dbReference type="Proteomes" id="UP001328733"/>
    </source>
</evidence>
<dbReference type="GO" id="GO:0016787">
    <property type="term" value="F:hydrolase activity"/>
    <property type="evidence" value="ECO:0007669"/>
    <property type="project" value="UniProtKB-KW"/>
</dbReference>
<dbReference type="RefSeq" id="WP_332862999.1">
    <property type="nucleotide sequence ID" value="NZ_JBAFSM010000001.1"/>
</dbReference>
<evidence type="ECO:0000256" key="4">
    <source>
        <dbReference type="ARBA" id="ARBA00022741"/>
    </source>
</evidence>
<evidence type="ECO:0000256" key="6">
    <source>
        <dbReference type="ARBA" id="ARBA00024207"/>
    </source>
</evidence>
<dbReference type="Gene3D" id="1.20.120.580">
    <property type="entry name" value="bsu32300-like"/>
    <property type="match status" value="1"/>
</dbReference>
<accession>A0AAW9QKA7</accession>
<sequence>MLPRELNYLQDMLDSARLARDFVAGIDREAFELDLMRQAAVTRKLEIIGEAARRISMETQTAIPAIPWPKIIGMRNRLVHEYDELDLEVIWDTVQLALPELINTLENIISIEEA</sequence>
<dbReference type="SUPFAM" id="SSF81593">
    <property type="entry name" value="Nucleotidyltransferase substrate binding subunit/domain"/>
    <property type="match status" value="1"/>
</dbReference>